<reference evidence="4" key="1">
    <citation type="submission" date="2016-06" db="UniProtKB">
        <authorList>
            <consortium name="WormBaseParasite"/>
        </authorList>
    </citation>
    <scope>IDENTIFICATION</scope>
</reference>
<evidence type="ECO:0000313" key="2">
    <source>
        <dbReference type="EMBL" id="VDM29486.1"/>
    </source>
</evidence>
<keyword evidence="3" id="KW-1185">Reference proteome</keyword>
<feature type="region of interest" description="Disordered" evidence="1">
    <location>
        <begin position="61"/>
        <end position="90"/>
    </location>
</feature>
<accession>A0A183U5J9</accession>
<feature type="compositionally biased region" description="Basic and acidic residues" evidence="1">
    <location>
        <begin position="66"/>
        <end position="84"/>
    </location>
</feature>
<evidence type="ECO:0000313" key="3">
    <source>
        <dbReference type="Proteomes" id="UP000050794"/>
    </source>
</evidence>
<dbReference type="Proteomes" id="UP000050794">
    <property type="component" value="Unassembled WGS sequence"/>
</dbReference>
<gene>
    <name evidence="2" type="ORF">TCNE_LOCUS3769</name>
</gene>
<evidence type="ECO:0000313" key="4">
    <source>
        <dbReference type="WBParaSite" id="TCNE_0000376901-mRNA-1"/>
    </source>
</evidence>
<sequence>MAAIGRGTKKQRFKIRTIFEVQSGSKAQPAAVMKEKRKVHQKYIREKVAVQFSAECQSHPLPEESAADKGAADDADVASEKGVEDEADEEEMATVIMGCDNVKANTFQEVIRSSKFVPRENDSLKRKEKGRKRKAEELERERREHFIAYAPRDAVSERALAVDRGFDAEAKANAVDICADDVTEMYKQQKRKKWSALFFTSFIVLSR</sequence>
<dbReference type="EMBL" id="UYWY01005245">
    <property type="protein sequence ID" value="VDM29486.1"/>
    <property type="molecule type" value="Genomic_DNA"/>
</dbReference>
<protein>
    <submittedName>
        <fullName evidence="4">RRP15-like protein</fullName>
    </submittedName>
</protein>
<dbReference type="WBParaSite" id="TCNE_0000376901-mRNA-1">
    <property type="protein sequence ID" value="TCNE_0000376901-mRNA-1"/>
    <property type="gene ID" value="TCNE_0000376901"/>
</dbReference>
<reference evidence="2 3" key="2">
    <citation type="submission" date="2018-11" db="EMBL/GenBank/DDBJ databases">
        <authorList>
            <consortium name="Pathogen Informatics"/>
        </authorList>
    </citation>
    <scope>NUCLEOTIDE SEQUENCE [LARGE SCALE GENOMIC DNA]</scope>
</reference>
<organism evidence="3 4">
    <name type="scientific">Toxocara canis</name>
    <name type="common">Canine roundworm</name>
    <dbReference type="NCBI Taxonomy" id="6265"/>
    <lineage>
        <taxon>Eukaryota</taxon>
        <taxon>Metazoa</taxon>
        <taxon>Ecdysozoa</taxon>
        <taxon>Nematoda</taxon>
        <taxon>Chromadorea</taxon>
        <taxon>Rhabditida</taxon>
        <taxon>Spirurina</taxon>
        <taxon>Ascaridomorpha</taxon>
        <taxon>Ascaridoidea</taxon>
        <taxon>Toxocaridae</taxon>
        <taxon>Toxocara</taxon>
    </lineage>
</organism>
<proteinExistence type="predicted"/>
<dbReference type="AlphaFoldDB" id="A0A183U5J9"/>
<evidence type="ECO:0000256" key="1">
    <source>
        <dbReference type="SAM" id="MobiDB-lite"/>
    </source>
</evidence>
<name>A0A183U5J9_TOXCA</name>